<proteinExistence type="inferred from homology"/>
<dbReference type="PROSITE" id="PS51475">
    <property type="entry name" value="PROTEASOME_ALPHA_2"/>
    <property type="match status" value="1"/>
</dbReference>
<dbReference type="EMBL" id="JANBPU010000069">
    <property type="protein sequence ID" value="KAJ1917511.1"/>
    <property type="molecule type" value="Genomic_DNA"/>
</dbReference>
<comment type="subcellular location">
    <subcellularLocation>
        <location evidence="3">Cytoplasm</location>
    </subcellularLocation>
    <subcellularLocation>
        <location evidence="3">Nucleus</location>
    </subcellularLocation>
</comment>
<gene>
    <name evidence="5" type="primary">PSMA6</name>
    <name evidence="5" type="ORF">H4219_003144</name>
</gene>
<comment type="caution">
    <text evidence="5">The sequence shown here is derived from an EMBL/GenBank/DDBJ whole genome shotgun (WGS) entry which is preliminary data.</text>
</comment>
<dbReference type="InterPro" id="IPR000426">
    <property type="entry name" value="Proteasome_asu_N"/>
</dbReference>
<dbReference type="PANTHER" id="PTHR11599">
    <property type="entry name" value="PROTEASOME SUBUNIT ALPHA/BETA"/>
    <property type="match status" value="1"/>
</dbReference>
<dbReference type="Pfam" id="PF10584">
    <property type="entry name" value="Proteasome_A_N"/>
    <property type="match status" value="1"/>
</dbReference>
<evidence type="ECO:0000259" key="4">
    <source>
        <dbReference type="PROSITE" id="PS00388"/>
    </source>
</evidence>
<feature type="domain" description="Proteasome alpha-type subunits" evidence="4">
    <location>
        <begin position="10"/>
        <end position="32"/>
    </location>
</feature>
<dbReference type="OrthoDB" id="431557at2759"/>
<dbReference type="InterPro" id="IPR029055">
    <property type="entry name" value="Ntn_hydrolases_N"/>
</dbReference>
<protein>
    <recommendedName>
        <fullName evidence="3">Proteasome subunit alpha type</fullName>
    </recommendedName>
</protein>
<keyword evidence="3" id="KW-0963">Cytoplasm</keyword>
<keyword evidence="3" id="KW-0539">Nucleus</keyword>
<dbReference type="InterPro" id="IPR023332">
    <property type="entry name" value="Proteasome_alpha-type"/>
</dbReference>
<dbReference type="SUPFAM" id="SSF56235">
    <property type="entry name" value="N-terminal nucleophile aminohydrolases (Ntn hydrolases)"/>
    <property type="match status" value="1"/>
</dbReference>
<evidence type="ECO:0000313" key="5">
    <source>
        <dbReference type="EMBL" id="KAJ1917511.1"/>
    </source>
</evidence>
<keyword evidence="6" id="KW-1185">Reference proteome</keyword>
<dbReference type="Gene3D" id="3.60.20.10">
    <property type="entry name" value="Glutamine Phosphoribosylpyrophosphate, subunit 1, domain 1"/>
    <property type="match status" value="1"/>
</dbReference>
<dbReference type="GO" id="GO:0005634">
    <property type="term" value="C:nucleus"/>
    <property type="evidence" value="ECO:0007669"/>
    <property type="project" value="UniProtKB-SubCell"/>
</dbReference>
<evidence type="ECO:0000256" key="1">
    <source>
        <dbReference type="ARBA" id="ARBA00022942"/>
    </source>
</evidence>
<name>A0A9W8DPM6_9FUNG</name>
<dbReference type="Proteomes" id="UP001150538">
    <property type="component" value="Unassembled WGS sequence"/>
</dbReference>
<organism evidence="5 6">
    <name type="scientific">Mycoemilia scoparia</name>
    <dbReference type="NCBI Taxonomy" id="417184"/>
    <lineage>
        <taxon>Eukaryota</taxon>
        <taxon>Fungi</taxon>
        <taxon>Fungi incertae sedis</taxon>
        <taxon>Zoopagomycota</taxon>
        <taxon>Kickxellomycotina</taxon>
        <taxon>Kickxellomycetes</taxon>
        <taxon>Kickxellales</taxon>
        <taxon>Kickxellaceae</taxon>
        <taxon>Mycoemilia</taxon>
    </lineage>
</organism>
<dbReference type="GO" id="GO:0016787">
    <property type="term" value="F:hydrolase activity"/>
    <property type="evidence" value="ECO:0007669"/>
    <property type="project" value="UniProtKB-KW"/>
</dbReference>
<dbReference type="GO" id="GO:0005737">
    <property type="term" value="C:cytoplasm"/>
    <property type="evidence" value="ECO:0007669"/>
    <property type="project" value="UniProtKB-SubCell"/>
</dbReference>
<dbReference type="Pfam" id="PF00227">
    <property type="entry name" value="Proteasome"/>
    <property type="match status" value="1"/>
</dbReference>
<evidence type="ECO:0000256" key="3">
    <source>
        <dbReference type="RuleBase" id="RU000551"/>
    </source>
</evidence>
<dbReference type="PROSITE" id="PS00388">
    <property type="entry name" value="PROTEASOME_ALPHA_1"/>
    <property type="match status" value="1"/>
</dbReference>
<keyword evidence="1 2" id="KW-0647">Proteasome</keyword>
<dbReference type="AlphaFoldDB" id="A0A9W8DPM6"/>
<dbReference type="GO" id="GO:0006511">
    <property type="term" value="P:ubiquitin-dependent protein catabolic process"/>
    <property type="evidence" value="ECO:0007669"/>
    <property type="project" value="InterPro"/>
</dbReference>
<dbReference type="InterPro" id="IPR001353">
    <property type="entry name" value="Proteasome_sua/b"/>
</dbReference>
<evidence type="ECO:0000256" key="2">
    <source>
        <dbReference type="PROSITE-ProRule" id="PRU00808"/>
    </source>
</evidence>
<evidence type="ECO:0000313" key="6">
    <source>
        <dbReference type="Proteomes" id="UP001150538"/>
    </source>
</evidence>
<keyword evidence="5" id="KW-0378">Hydrolase</keyword>
<accession>A0A9W8DPM6</accession>
<dbReference type="GO" id="GO:0019773">
    <property type="term" value="C:proteasome core complex, alpha-subunit complex"/>
    <property type="evidence" value="ECO:0007669"/>
    <property type="project" value="UniProtKB-UniRule"/>
</dbReference>
<sequence length="264" mass="29314">MSAQGSESGYDRFLTVFSPEGKLYQVEYAYNAIKNSDITTIGFRGEDSIVVAAQKKIKDKLYDASKVTRLFKVTPTIACVVNGYIADARSQVQRASHEAASYKYKFGHDVPVDILAKRMADINQVYTQKAQMRPLAVTMLFCGYDAETGPSLYKVEPSGFYAGYHAIAEGKKSTDINNRLGTLINELSKSTDSNAGDSGQDDRSEKDTYQCIKNIINVLEKVYDTKIKETDIEIACVSKSSPTVKILSEAEIGEYIEKMHDEDD</sequence>
<dbReference type="InterPro" id="IPR050115">
    <property type="entry name" value="Proteasome_alpha"/>
</dbReference>
<reference evidence="5" key="1">
    <citation type="submission" date="2022-07" db="EMBL/GenBank/DDBJ databases">
        <title>Phylogenomic reconstructions and comparative analyses of Kickxellomycotina fungi.</title>
        <authorList>
            <person name="Reynolds N.K."/>
            <person name="Stajich J.E."/>
            <person name="Barry K."/>
            <person name="Grigoriev I.V."/>
            <person name="Crous P."/>
            <person name="Smith M.E."/>
        </authorList>
    </citation>
    <scope>NUCLEOTIDE SEQUENCE</scope>
    <source>
        <strain evidence="5">NBRC 100468</strain>
    </source>
</reference>
<comment type="subunit">
    <text evidence="3">The 26S proteasome consists of a 20S proteasome core and two 19S regulatory subunits.</text>
</comment>
<comment type="similarity">
    <text evidence="2 3">Belongs to the peptidase T1A family.</text>
</comment>
<dbReference type="SMART" id="SM00948">
    <property type="entry name" value="Proteasome_A_N"/>
    <property type="match status" value="1"/>
</dbReference>